<dbReference type="OMA" id="CGQTIHE"/>
<evidence type="ECO:0000256" key="1">
    <source>
        <dbReference type="ARBA" id="ARBA00004613"/>
    </source>
</evidence>
<dbReference type="PROSITE" id="PS00018">
    <property type="entry name" value="EF_HAND_1"/>
    <property type="match status" value="1"/>
</dbReference>
<keyword evidence="8" id="KW-0325">Glycoprotein</keyword>
<dbReference type="CDD" id="cd00096">
    <property type="entry name" value="Ig"/>
    <property type="match status" value="1"/>
</dbReference>
<keyword evidence="2" id="KW-0964">Secreted</keyword>
<accession>K7FG25</accession>
<dbReference type="SUPFAM" id="SSF48726">
    <property type="entry name" value="Immunoglobulin"/>
    <property type="match status" value="2"/>
</dbReference>
<dbReference type="GO" id="GO:0005615">
    <property type="term" value="C:extracellular space"/>
    <property type="evidence" value="ECO:0007669"/>
    <property type="project" value="TreeGrafter"/>
</dbReference>
<dbReference type="Gene3D" id="1.10.238.10">
    <property type="entry name" value="EF-hand"/>
    <property type="match status" value="1"/>
</dbReference>
<evidence type="ECO:0000256" key="9">
    <source>
        <dbReference type="ARBA" id="ARBA00023319"/>
    </source>
</evidence>
<dbReference type="InterPro" id="IPR007110">
    <property type="entry name" value="Ig-like_dom"/>
</dbReference>
<keyword evidence="4" id="KW-0732">Signal</keyword>
<dbReference type="InterPro" id="IPR003598">
    <property type="entry name" value="Ig_sub2"/>
</dbReference>
<evidence type="ECO:0000256" key="7">
    <source>
        <dbReference type="ARBA" id="ARBA00023157"/>
    </source>
</evidence>
<dbReference type="FunFam" id="1.10.238.10:FF:000140">
    <property type="entry name" value="follistatin-related protein 5 isoform X2"/>
    <property type="match status" value="1"/>
</dbReference>
<dbReference type="SMART" id="SM00409">
    <property type="entry name" value="IG"/>
    <property type="match status" value="2"/>
</dbReference>
<feature type="domain" description="Ig-like" evidence="14">
    <location>
        <begin position="434"/>
        <end position="522"/>
    </location>
</feature>
<reference evidence="17" key="1">
    <citation type="submission" date="2011-10" db="EMBL/GenBank/DDBJ databases">
        <authorList>
            <consortium name="Soft-shell Turtle Genome Consortium"/>
        </authorList>
    </citation>
    <scope>NUCLEOTIDE SEQUENCE [LARGE SCALE GENOMIC DNA]</scope>
    <source>
        <strain evidence="17">Daiwa-1</strain>
    </source>
</reference>
<evidence type="ECO:0000313" key="16">
    <source>
        <dbReference type="Ensembl" id="ENSPSIP00000006985.1"/>
    </source>
</evidence>
<keyword evidence="6" id="KW-0106">Calcium</keyword>
<dbReference type="EMBL" id="AGCU01077653">
    <property type="status" value="NOT_ANNOTATED_CDS"/>
    <property type="molecule type" value="Genomic_DNA"/>
</dbReference>
<dbReference type="Pfam" id="PF07648">
    <property type="entry name" value="Kazal_2"/>
    <property type="match status" value="1"/>
</dbReference>
<feature type="domain" description="Ig-like" evidence="14">
    <location>
        <begin position="525"/>
        <end position="610"/>
    </location>
</feature>
<dbReference type="RefSeq" id="XP_006121940.2">
    <property type="nucleotide sequence ID" value="XM_006121878.3"/>
</dbReference>
<dbReference type="InterPro" id="IPR036058">
    <property type="entry name" value="Kazal_dom_sf"/>
</dbReference>
<dbReference type="Pfam" id="PF13927">
    <property type="entry name" value="Ig_3"/>
    <property type="match status" value="2"/>
</dbReference>
<keyword evidence="3" id="KW-0479">Metal-binding</keyword>
<feature type="region of interest" description="Disordered" evidence="12">
    <location>
        <begin position="1"/>
        <end position="45"/>
    </location>
</feature>
<dbReference type="PANTHER" id="PTHR10913:SF44">
    <property type="entry name" value="FOLLISTATIN-RELATED PROTEIN 5"/>
    <property type="match status" value="1"/>
</dbReference>
<dbReference type="AlphaFoldDB" id="K7FG25"/>
<dbReference type="CDD" id="cd00104">
    <property type="entry name" value="KAZAL_FS"/>
    <property type="match status" value="1"/>
</dbReference>
<dbReference type="InterPro" id="IPR013783">
    <property type="entry name" value="Ig-like_fold"/>
</dbReference>
<sequence length="1022" mass="114997">MPAPAPSSSASVQMREEPGLTCGWGGGRRDTPGLSGSAGERGGGRARRVQCLKQTGGEQSWVLSTALLVLNLGAHAGPSPRPPQRLHRLHPFPLHPHPLRSNLAKELIGPGRDPPAVLLRGALLDEFLEIASEFYLKCFPKGFLFGISVWTWGEKYCCMHRSCKRTHRVLLGDFCDSSTRHKPVRMFMWWSAVLFLGCILLGAEGRPAKEGYDFKPYQPLVRLRHKQEKSQESSRNKGHVDQDGPFGSCENKYCGLGRHCVVNREIGQAECACMEHCKSHYKPVCGSDGEFYKNHCEVHRAACLKKQKITIVHNEDCFFKGDKCKSTEYSKVKSMLLDIQKQRYIAQAKENSTEDKMVLKKWLVDQMFKYFDSDNNGFVDSNELSQVIKQDELGKDLSDCSLFDLLKYDDYNSDKHLVLEEFYRAFEIVQLSLPDDQKISVTTATVGQSAVLSCAIQGALRPPIIWKRNNVILNNLDLEDINDFGDDGSLYITKITTTHMGNYSCNADGYDNLYQTHIVQVNVPPVIRVYPESQAREPGVTASLRCHAEGIPNPQLGWLKNGIDITPKLSKQLTLQANGSEVHISNVRYEDTGAYTCIAKNEAGVDEDISSLFVEDSARKTRLGIGNMFYVFYEDGIKVIQPVECEFQRHIKPSEKLLGFQDEVCPKAERDTLQRCVWASAVNIKDKFIYVTQPTLDRVLIVDVQSQKVVQAVSTDPVPVKLHYDKSHDQVWVLSWGNMEKNLPTLQVITQASGSVSHHTIHTQPVGKQFDRVDDFFIPTTTLIITHIRFGFILHKDEPVLQKIDLETMSYIKTISLKDYNCIPQSLAYTHLGGYYFICCKPDTTGAIPPQLIVDSVTDSVIGYNDDVTGTPYISPDGHYLISIDDVKGLMRVQSITIRGEIQDAFDIHTNLHISDVAFQPSFTEAHQYNIYASSSTQTDVLFVELSSGKVKMVKSLKEPVKREEWPWNSKNRLIKDSGLFGQYLMTPSKESLFILDGRLNKLNCEITEVERGNTVIWVGEA</sequence>
<evidence type="ECO:0000256" key="12">
    <source>
        <dbReference type="SAM" id="MobiDB-lite"/>
    </source>
</evidence>
<dbReference type="InterPro" id="IPR050653">
    <property type="entry name" value="Prot_Inhib_GrowthFact_Antg"/>
</dbReference>
<dbReference type="PANTHER" id="PTHR10913">
    <property type="entry name" value="FOLLISTATIN-RELATED"/>
    <property type="match status" value="1"/>
</dbReference>
<gene>
    <name evidence="16" type="primary">FSTL5</name>
</gene>
<dbReference type="EMBL" id="AGCU01077661">
    <property type="status" value="NOT_ANNOTATED_CDS"/>
    <property type="molecule type" value="Genomic_DNA"/>
</dbReference>
<dbReference type="SMART" id="SM00280">
    <property type="entry name" value="KAZAL"/>
    <property type="match status" value="1"/>
</dbReference>
<dbReference type="Gene3D" id="3.30.60.30">
    <property type="match status" value="1"/>
</dbReference>
<keyword evidence="5" id="KW-0677">Repeat</keyword>
<dbReference type="SUPFAM" id="SSF75011">
    <property type="entry name" value="3-carboxy-cis,cis-mucoante lactonizing enzyme"/>
    <property type="match status" value="1"/>
</dbReference>
<dbReference type="GO" id="GO:0030510">
    <property type="term" value="P:regulation of BMP signaling pathway"/>
    <property type="evidence" value="ECO:0007669"/>
    <property type="project" value="TreeGrafter"/>
</dbReference>
<keyword evidence="7" id="KW-1015">Disulfide bond</keyword>
<dbReference type="CTD" id="56884"/>
<dbReference type="SMART" id="SM00408">
    <property type="entry name" value="IGc2"/>
    <property type="match status" value="2"/>
</dbReference>
<dbReference type="InterPro" id="IPR003599">
    <property type="entry name" value="Ig_sub"/>
</dbReference>
<evidence type="ECO:0000256" key="8">
    <source>
        <dbReference type="ARBA" id="ARBA00023180"/>
    </source>
</evidence>
<dbReference type="PROSITE" id="PS51465">
    <property type="entry name" value="KAZAL_2"/>
    <property type="match status" value="1"/>
</dbReference>
<dbReference type="InterPro" id="IPR018247">
    <property type="entry name" value="EF_Hand_1_Ca_BS"/>
</dbReference>
<feature type="domain" description="EF-hand" evidence="13">
    <location>
        <begin position="364"/>
        <end position="394"/>
    </location>
</feature>
<dbReference type="HOGENOM" id="CLU_007849_1_0_1"/>
<evidence type="ECO:0000256" key="3">
    <source>
        <dbReference type="ARBA" id="ARBA00022723"/>
    </source>
</evidence>
<dbReference type="EMBL" id="AGCU01077655">
    <property type="status" value="NOT_ANNOTATED_CDS"/>
    <property type="molecule type" value="Genomic_DNA"/>
</dbReference>
<evidence type="ECO:0000259" key="14">
    <source>
        <dbReference type="PROSITE" id="PS50835"/>
    </source>
</evidence>
<dbReference type="FunFam" id="2.60.40.10:FF:002358">
    <property type="entry name" value="Follistatin like 4"/>
    <property type="match status" value="1"/>
</dbReference>
<evidence type="ECO:0000256" key="2">
    <source>
        <dbReference type="ARBA" id="ARBA00022525"/>
    </source>
</evidence>
<dbReference type="Gene3D" id="2.60.40.10">
    <property type="entry name" value="Immunoglobulins"/>
    <property type="match status" value="2"/>
</dbReference>
<reference evidence="16" key="3">
    <citation type="submission" date="2025-08" db="UniProtKB">
        <authorList>
            <consortium name="Ensembl"/>
        </authorList>
    </citation>
    <scope>IDENTIFICATION</scope>
</reference>
<dbReference type="EMBL" id="AGCU01077654">
    <property type="status" value="NOT_ANNOTATED_CDS"/>
    <property type="molecule type" value="Genomic_DNA"/>
</dbReference>
<dbReference type="InterPro" id="IPR002048">
    <property type="entry name" value="EF_hand_dom"/>
</dbReference>
<proteinExistence type="predicted"/>
<dbReference type="SUPFAM" id="SSF100895">
    <property type="entry name" value="Kazal-type serine protease inhibitors"/>
    <property type="match status" value="1"/>
</dbReference>
<protein>
    <recommendedName>
        <fullName evidence="10">Follistatin-related protein 5</fullName>
    </recommendedName>
    <alternativeName>
        <fullName evidence="11">Follistatin-like protein 5</fullName>
    </alternativeName>
</protein>
<feature type="compositionally biased region" description="Low complexity" evidence="12">
    <location>
        <begin position="1"/>
        <end position="11"/>
    </location>
</feature>
<dbReference type="InterPro" id="IPR002350">
    <property type="entry name" value="Kazal_dom"/>
</dbReference>
<dbReference type="PROSITE" id="PS50835">
    <property type="entry name" value="IG_LIKE"/>
    <property type="match status" value="2"/>
</dbReference>
<evidence type="ECO:0000259" key="15">
    <source>
        <dbReference type="PROSITE" id="PS51465"/>
    </source>
</evidence>
<dbReference type="InterPro" id="IPR036179">
    <property type="entry name" value="Ig-like_dom_sf"/>
</dbReference>
<evidence type="ECO:0000259" key="13">
    <source>
        <dbReference type="PROSITE" id="PS50222"/>
    </source>
</evidence>
<reference evidence="16" key="4">
    <citation type="submission" date="2025-09" db="UniProtKB">
        <authorList>
            <consortium name="Ensembl"/>
        </authorList>
    </citation>
    <scope>IDENTIFICATION</scope>
</reference>
<name>K7FG25_PELSI</name>
<dbReference type="FunFam" id="2.60.40.10:FF:000653">
    <property type="entry name" value="Follistatin like 4"/>
    <property type="match status" value="1"/>
</dbReference>
<dbReference type="Ensembl" id="ENSPSIT00000007025.1">
    <property type="protein sequence ID" value="ENSPSIP00000006985.1"/>
    <property type="gene ID" value="ENSPSIG00000006453.1"/>
</dbReference>
<dbReference type="InterPro" id="IPR011992">
    <property type="entry name" value="EF-hand-dom_pair"/>
</dbReference>
<evidence type="ECO:0000256" key="10">
    <source>
        <dbReference type="ARBA" id="ARBA00069905"/>
    </source>
</evidence>
<feature type="domain" description="Kazal-like" evidence="15">
    <location>
        <begin position="272"/>
        <end position="319"/>
    </location>
</feature>
<dbReference type="CDD" id="cd05736">
    <property type="entry name" value="IgI_2_Follistatin_like"/>
    <property type="match status" value="1"/>
</dbReference>
<evidence type="ECO:0000256" key="6">
    <source>
        <dbReference type="ARBA" id="ARBA00022837"/>
    </source>
</evidence>
<dbReference type="EMBL" id="AGCU01077656">
    <property type="status" value="NOT_ANNOTATED_CDS"/>
    <property type="molecule type" value="Genomic_DNA"/>
</dbReference>
<dbReference type="EMBL" id="AGCU01077652">
    <property type="status" value="NOT_ANNOTATED_CDS"/>
    <property type="molecule type" value="Genomic_DNA"/>
</dbReference>
<dbReference type="GO" id="GO:0005509">
    <property type="term" value="F:calcium ion binding"/>
    <property type="evidence" value="ECO:0007669"/>
    <property type="project" value="InterPro"/>
</dbReference>
<dbReference type="SMART" id="SM00054">
    <property type="entry name" value="EFh"/>
    <property type="match status" value="1"/>
</dbReference>
<organism evidence="16 17">
    <name type="scientific">Pelodiscus sinensis</name>
    <name type="common">Chinese softshell turtle</name>
    <name type="synonym">Trionyx sinensis</name>
    <dbReference type="NCBI Taxonomy" id="13735"/>
    <lineage>
        <taxon>Eukaryota</taxon>
        <taxon>Metazoa</taxon>
        <taxon>Chordata</taxon>
        <taxon>Craniata</taxon>
        <taxon>Vertebrata</taxon>
        <taxon>Euteleostomi</taxon>
        <taxon>Archelosauria</taxon>
        <taxon>Testudinata</taxon>
        <taxon>Testudines</taxon>
        <taxon>Cryptodira</taxon>
        <taxon>Trionychia</taxon>
        <taxon>Trionychidae</taxon>
        <taxon>Pelodiscus</taxon>
    </lineage>
</organism>
<dbReference type="EMBL" id="AGCU01077657">
    <property type="status" value="NOT_ANNOTATED_CDS"/>
    <property type="molecule type" value="Genomic_DNA"/>
</dbReference>
<dbReference type="Gene3D" id="2.130.10.10">
    <property type="entry name" value="YVTN repeat-like/Quinoprotein amine dehydrogenase"/>
    <property type="match status" value="1"/>
</dbReference>
<dbReference type="EMBL" id="AGCU01077658">
    <property type="status" value="NOT_ANNOTATED_CDS"/>
    <property type="molecule type" value="Genomic_DNA"/>
</dbReference>
<dbReference type="EMBL" id="AGCU01077660">
    <property type="status" value="NOT_ANNOTATED_CDS"/>
    <property type="molecule type" value="Genomic_DNA"/>
</dbReference>
<dbReference type="PROSITE" id="PS50222">
    <property type="entry name" value="EF_HAND_2"/>
    <property type="match status" value="1"/>
</dbReference>
<dbReference type="GO" id="GO:0030154">
    <property type="term" value="P:cell differentiation"/>
    <property type="evidence" value="ECO:0007669"/>
    <property type="project" value="TreeGrafter"/>
</dbReference>
<comment type="subcellular location">
    <subcellularLocation>
        <location evidence="1">Secreted</location>
    </subcellularLocation>
</comment>
<evidence type="ECO:0000313" key="17">
    <source>
        <dbReference type="Proteomes" id="UP000007267"/>
    </source>
</evidence>
<dbReference type="SUPFAM" id="SSF47473">
    <property type="entry name" value="EF-hand"/>
    <property type="match status" value="1"/>
</dbReference>
<dbReference type="GeneTree" id="ENSGT00940000156495"/>
<evidence type="ECO:0000256" key="5">
    <source>
        <dbReference type="ARBA" id="ARBA00022737"/>
    </source>
</evidence>
<dbReference type="FunFam" id="3.30.60.30:FF:000007">
    <property type="entry name" value="follistatin-related protein 5 isoform X1"/>
    <property type="match status" value="1"/>
</dbReference>
<dbReference type="InterPro" id="IPR015943">
    <property type="entry name" value="WD40/YVTN_repeat-like_dom_sf"/>
</dbReference>
<reference evidence="17" key="2">
    <citation type="journal article" date="2013" name="Nat. Genet.">
        <title>The draft genomes of soft-shell turtle and green sea turtle yield insights into the development and evolution of the turtle-specific body plan.</title>
        <authorList>
            <person name="Wang Z."/>
            <person name="Pascual-Anaya J."/>
            <person name="Zadissa A."/>
            <person name="Li W."/>
            <person name="Niimura Y."/>
            <person name="Huang Z."/>
            <person name="Li C."/>
            <person name="White S."/>
            <person name="Xiong Z."/>
            <person name="Fang D."/>
            <person name="Wang B."/>
            <person name="Ming Y."/>
            <person name="Chen Y."/>
            <person name="Zheng Y."/>
            <person name="Kuraku S."/>
            <person name="Pignatelli M."/>
            <person name="Herrero J."/>
            <person name="Beal K."/>
            <person name="Nozawa M."/>
            <person name="Li Q."/>
            <person name="Wang J."/>
            <person name="Zhang H."/>
            <person name="Yu L."/>
            <person name="Shigenobu S."/>
            <person name="Wang J."/>
            <person name="Liu J."/>
            <person name="Flicek P."/>
            <person name="Searle S."/>
            <person name="Wang J."/>
            <person name="Kuratani S."/>
            <person name="Yin Y."/>
            <person name="Aken B."/>
            <person name="Zhang G."/>
            <person name="Irie N."/>
        </authorList>
    </citation>
    <scope>NUCLEOTIDE SEQUENCE [LARGE SCALE GENOMIC DNA]</scope>
    <source>
        <strain evidence="17">Daiwa-1</strain>
    </source>
</reference>
<evidence type="ECO:0000256" key="4">
    <source>
        <dbReference type="ARBA" id="ARBA00022729"/>
    </source>
</evidence>
<dbReference type="Proteomes" id="UP000007267">
    <property type="component" value="Unassembled WGS sequence"/>
</dbReference>
<dbReference type="EMBL" id="AGCU01077659">
    <property type="status" value="NOT_ANNOTATED_CDS"/>
    <property type="molecule type" value="Genomic_DNA"/>
</dbReference>
<dbReference type="eggNOG" id="ENOG502QPNV">
    <property type="taxonomic scope" value="Eukaryota"/>
</dbReference>
<keyword evidence="9" id="KW-0393">Immunoglobulin domain</keyword>
<evidence type="ECO:0000256" key="11">
    <source>
        <dbReference type="ARBA" id="ARBA00077847"/>
    </source>
</evidence>
<keyword evidence="17" id="KW-1185">Reference proteome</keyword>